<protein>
    <submittedName>
        <fullName evidence="2">Uncharacterized protein</fullName>
    </submittedName>
</protein>
<accession>A0A8H5AST2</accession>
<reference evidence="2 3" key="1">
    <citation type="journal article" date="2020" name="ISME J.">
        <title>Uncovering the hidden diversity of litter-decomposition mechanisms in mushroom-forming fungi.</title>
        <authorList>
            <person name="Floudas D."/>
            <person name="Bentzer J."/>
            <person name="Ahren D."/>
            <person name="Johansson T."/>
            <person name="Persson P."/>
            <person name="Tunlid A."/>
        </authorList>
    </citation>
    <scope>NUCLEOTIDE SEQUENCE [LARGE SCALE GENOMIC DNA]</scope>
    <source>
        <strain evidence="2 3">CBS 101986</strain>
    </source>
</reference>
<gene>
    <name evidence="2" type="ORF">D9619_010172</name>
</gene>
<evidence type="ECO:0000313" key="2">
    <source>
        <dbReference type="EMBL" id="KAF5310263.1"/>
    </source>
</evidence>
<comment type="caution">
    <text evidence="2">The sequence shown here is derived from an EMBL/GenBank/DDBJ whole genome shotgun (WGS) entry which is preliminary data.</text>
</comment>
<keyword evidence="3" id="KW-1185">Reference proteome</keyword>
<feature type="chain" id="PRO_5034180220" evidence="1">
    <location>
        <begin position="20"/>
        <end position="184"/>
    </location>
</feature>
<dbReference type="Proteomes" id="UP000567179">
    <property type="component" value="Unassembled WGS sequence"/>
</dbReference>
<dbReference type="AlphaFoldDB" id="A0A8H5AST2"/>
<evidence type="ECO:0000256" key="1">
    <source>
        <dbReference type="SAM" id="SignalP"/>
    </source>
</evidence>
<sequence>MGQFFLLRVFFALIACVLAVNASSAITVLSDTIALCNAASALNSAELAYPATGPGSLTSAINLHTKHNAFIVAINATALDATNVSPAPIGAADSTSICNTLSGCASTIQSVFNRYVVLEPAWVNVPVVLNWITLIKVDVHNLTVAVSAFETALSTKLDTSAQPCLASFQSTVDPAAASAIVAYN</sequence>
<feature type="signal peptide" evidence="1">
    <location>
        <begin position="1"/>
        <end position="19"/>
    </location>
</feature>
<proteinExistence type="predicted"/>
<evidence type="ECO:0000313" key="3">
    <source>
        <dbReference type="Proteomes" id="UP000567179"/>
    </source>
</evidence>
<dbReference type="EMBL" id="JAACJJ010000058">
    <property type="protein sequence ID" value="KAF5310263.1"/>
    <property type="molecule type" value="Genomic_DNA"/>
</dbReference>
<name>A0A8H5AST2_9AGAR</name>
<keyword evidence="1" id="KW-0732">Signal</keyword>
<organism evidence="2 3">
    <name type="scientific">Psilocybe cf. subviscida</name>
    <dbReference type="NCBI Taxonomy" id="2480587"/>
    <lineage>
        <taxon>Eukaryota</taxon>
        <taxon>Fungi</taxon>
        <taxon>Dikarya</taxon>
        <taxon>Basidiomycota</taxon>
        <taxon>Agaricomycotina</taxon>
        <taxon>Agaricomycetes</taxon>
        <taxon>Agaricomycetidae</taxon>
        <taxon>Agaricales</taxon>
        <taxon>Agaricineae</taxon>
        <taxon>Strophariaceae</taxon>
        <taxon>Psilocybe</taxon>
    </lineage>
</organism>